<dbReference type="SUPFAM" id="SSF53756">
    <property type="entry name" value="UDP-Glycosyltransferase/glycogen phosphorylase"/>
    <property type="match status" value="1"/>
</dbReference>
<dbReference type="Pfam" id="PF12038">
    <property type="entry name" value="QTMAN_N"/>
    <property type="match status" value="1"/>
</dbReference>
<comment type="similarity">
    <text evidence="1">Belongs to the glycosyltransferase group 1 family. Glycosyltransferase 4 subfamily.</text>
</comment>
<evidence type="ECO:0000256" key="5">
    <source>
        <dbReference type="ARBA" id="ARBA00044539"/>
    </source>
</evidence>
<feature type="domain" description="tRNA-queuosine alpha-mannosyltransferase N-terminal" evidence="7">
    <location>
        <begin position="2"/>
        <end position="175"/>
    </location>
</feature>
<sequence length="376" mass="43600">MKITLLEPYFTGSHASWAREYAGCSRHQVEILSLPGRHWKWRMHGGAVTLARKFIDSSFHPDLLLATDMLDLTTFLTLTRGKSAQCKTSLYFHENQLTYPWSPDDRDQALKRDAHYAFINFASALAADAVLFNSSYHFHSFVDELPRFLKSFPDKNELGTVEMIRQKCRVLHLGMDLRRFDPYRPAKIERGDGKPPLILWNHRWEYDKNPEEFFAVLERSAAAGLDFQVAILGESFSDAPAIFREVRERMGNRVVRFGFVKSFADYAEWLWLADILPVTSRHDFFGASVVQAIYCNCYPLLPKRLAYPEHIPNEHHSRFFYEDTADLGVKLEGLLRNCGEASRQPLTGFVDRYDWQRMAPEYDDFFERLVSDGTNC</sequence>
<dbReference type="STRING" id="351605.Gura_2856"/>
<keyword evidence="9" id="KW-1185">Reference proteome</keyword>
<dbReference type="InterPro" id="IPR022701">
    <property type="entry name" value="QTMAN_N"/>
</dbReference>
<dbReference type="PANTHER" id="PTHR13615">
    <property type="entry name" value="GLYCOSYLTRANSFERASE-LIKE 1"/>
    <property type="match status" value="1"/>
</dbReference>
<dbReference type="EMBL" id="CP000698">
    <property type="protein sequence ID" value="ABQ27029.1"/>
    <property type="molecule type" value="Genomic_DNA"/>
</dbReference>
<evidence type="ECO:0000256" key="2">
    <source>
        <dbReference type="ARBA" id="ARBA00022676"/>
    </source>
</evidence>
<dbReference type="Proteomes" id="UP000006695">
    <property type="component" value="Chromosome"/>
</dbReference>
<dbReference type="KEGG" id="gur:Gura_2856"/>
<evidence type="ECO:0000256" key="6">
    <source>
        <dbReference type="ARBA" id="ARBA00048439"/>
    </source>
</evidence>
<dbReference type="AlphaFoldDB" id="A5G5G1"/>
<gene>
    <name evidence="8" type="ordered locus">Gura_2856</name>
</gene>
<evidence type="ECO:0000259" key="7">
    <source>
        <dbReference type="Pfam" id="PF12038"/>
    </source>
</evidence>
<keyword evidence="2" id="KW-0328">Glycosyltransferase</keyword>
<dbReference type="PANTHER" id="PTHR13615:SF3">
    <property type="entry name" value="GLYCOSYLTRANSFERASE-LIKE DOMAIN-CONTAINING PROTEIN 1"/>
    <property type="match status" value="1"/>
</dbReference>
<organism evidence="8 9">
    <name type="scientific">Geotalea uraniireducens (strain Rf4)</name>
    <name type="common">Geobacter uraniireducens</name>
    <dbReference type="NCBI Taxonomy" id="351605"/>
    <lineage>
        <taxon>Bacteria</taxon>
        <taxon>Pseudomonadati</taxon>
        <taxon>Thermodesulfobacteriota</taxon>
        <taxon>Desulfuromonadia</taxon>
        <taxon>Geobacterales</taxon>
        <taxon>Geobacteraceae</taxon>
        <taxon>Geotalea</taxon>
    </lineage>
</organism>
<dbReference type="RefSeq" id="WP_011939703.1">
    <property type="nucleotide sequence ID" value="NC_009483.1"/>
</dbReference>
<dbReference type="EC" id="2.4.1.110" evidence="4"/>
<evidence type="ECO:0000256" key="3">
    <source>
        <dbReference type="ARBA" id="ARBA00022679"/>
    </source>
</evidence>
<keyword evidence="3 8" id="KW-0808">Transferase</keyword>
<reference evidence="8 9" key="1">
    <citation type="submission" date="2007-05" db="EMBL/GenBank/DDBJ databases">
        <title>Complete sequence of Geobacter uraniireducens Rf4.</title>
        <authorList>
            <consortium name="US DOE Joint Genome Institute"/>
            <person name="Copeland A."/>
            <person name="Lucas S."/>
            <person name="Lapidus A."/>
            <person name="Barry K."/>
            <person name="Detter J.C."/>
            <person name="Glavina del Rio T."/>
            <person name="Hammon N."/>
            <person name="Israni S."/>
            <person name="Dalin E."/>
            <person name="Tice H."/>
            <person name="Pitluck S."/>
            <person name="Chertkov O."/>
            <person name="Brettin T."/>
            <person name="Bruce D."/>
            <person name="Han C."/>
            <person name="Schmutz J."/>
            <person name="Larimer F."/>
            <person name="Land M."/>
            <person name="Hauser L."/>
            <person name="Kyrpides N."/>
            <person name="Mikhailova N."/>
            <person name="Shelobolina E."/>
            <person name="Aklujkar M."/>
            <person name="Lovley D."/>
            <person name="Richardson P."/>
        </authorList>
    </citation>
    <scope>NUCLEOTIDE SEQUENCE [LARGE SCALE GENOMIC DNA]</scope>
    <source>
        <strain evidence="8 9">Rf4</strain>
    </source>
</reference>
<dbReference type="Gene3D" id="3.40.50.2000">
    <property type="entry name" value="Glycogen Phosphorylase B"/>
    <property type="match status" value="1"/>
</dbReference>
<name>A5G5G1_GEOUR</name>
<dbReference type="OrthoDB" id="9792163at2"/>
<evidence type="ECO:0000313" key="8">
    <source>
        <dbReference type="EMBL" id="ABQ27029.1"/>
    </source>
</evidence>
<evidence type="ECO:0000313" key="9">
    <source>
        <dbReference type="Proteomes" id="UP000006695"/>
    </source>
</evidence>
<evidence type="ECO:0000256" key="4">
    <source>
        <dbReference type="ARBA" id="ARBA00044517"/>
    </source>
</evidence>
<comment type="catalytic activity">
    <reaction evidence="6">
        <text>queuosine(34) in tRNA(Asp) + GDP-alpha-D-mannose = O-4''-alpha-D-mannosylqueuosine(34) in tRNA(Asp) + GDP + H(+)</text>
        <dbReference type="Rhea" id="RHEA:12885"/>
        <dbReference type="Rhea" id="RHEA-COMP:18572"/>
        <dbReference type="Rhea" id="RHEA-COMP:18581"/>
        <dbReference type="ChEBI" id="CHEBI:15378"/>
        <dbReference type="ChEBI" id="CHEBI:57527"/>
        <dbReference type="ChEBI" id="CHEBI:58189"/>
        <dbReference type="ChEBI" id="CHEBI:194431"/>
        <dbReference type="ChEBI" id="CHEBI:194442"/>
        <dbReference type="EC" id="2.4.1.110"/>
    </reaction>
    <physiologicalReaction direction="left-to-right" evidence="6">
        <dbReference type="Rhea" id="RHEA:12886"/>
    </physiologicalReaction>
</comment>
<proteinExistence type="inferred from homology"/>
<protein>
    <recommendedName>
        <fullName evidence="5">tRNA-queuosine alpha-mannosyltransferase</fullName>
        <ecNumber evidence="4">2.4.1.110</ecNumber>
    </recommendedName>
</protein>
<accession>A5G5G1</accession>
<dbReference type="HOGENOM" id="CLU_033439_1_0_7"/>
<dbReference type="GO" id="GO:0016438">
    <property type="term" value="F:tRNA-queuosine(34) beta-mannosyltransferase activity"/>
    <property type="evidence" value="ECO:0007669"/>
    <property type="project" value="UniProtKB-EC"/>
</dbReference>
<dbReference type="InterPro" id="IPR051862">
    <property type="entry name" value="GT-like_domain_containing_1"/>
</dbReference>
<evidence type="ECO:0000256" key="1">
    <source>
        <dbReference type="ARBA" id="ARBA00009481"/>
    </source>
</evidence>
<dbReference type="CAZy" id="GT4">
    <property type="family name" value="Glycosyltransferase Family 4"/>
</dbReference>